<feature type="DNA-binding region" description="H-T-H motif" evidence="4">
    <location>
        <begin position="36"/>
        <end position="55"/>
    </location>
</feature>
<sequence>MKTPAQRGRGTRGLTREEVLDATLDLAEERGLDAVSMRGVADRLGVTPMALYRYVGDKQGLLDGLVERLIRELPDDDPALPWQDRLRAIGAGVREVARRHPAVFLLLFTRPTVTEEARRARHAVQAILRSAGVPEDIVPPLQRLLDTIGLGLAASEAGGRFTGTPEDVDRVYDLAEELLLAAVERYARE</sequence>
<dbReference type="PANTHER" id="PTHR30055:SF234">
    <property type="entry name" value="HTH-TYPE TRANSCRIPTIONAL REGULATOR BETI"/>
    <property type="match status" value="1"/>
</dbReference>
<dbReference type="SUPFAM" id="SSF46689">
    <property type="entry name" value="Homeodomain-like"/>
    <property type="match status" value="1"/>
</dbReference>
<evidence type="ECO:0000259" key="5">
    <source>
        <dbReference type="PROSITE" id="PS50977"/>
    </source>
</evidence>
<evidence type="ECO:0000256" key="2">
    <source>
        <dbReference type="ARBA" id="ARBA00023125"/>
    </source>
</evidence>
<evidence type="ECO:0000256" key="4">
    <source>
        <dbReference type="PROSITE-ProRule" id="PRU00335"/>
    </source>
</evidence>
<dbReference type="InterPro" id="IPR009057">
    <property type="entry name" value="Homeodomain-like_sf"/>
</dbReference>
<keyword evidence="1" id="KW-0805">Transcription regulation</keyword>
<dbReference type="InterPro" id="IPR001647">
    <property type="entry name" value="HTH_TetR"/>
</dbReference>
<dbReference type="PRINTS" id="PR00455">
    <property type="entry name" value="HTHTETR"/>
</dbReference>
<dbReference type="Proteomes" id="UP000198318">
    <property type="component" value="Unassembled WGS sequence"/>
</dbReference>
<dbReference type="Gene3D" id="1.10.357.10">
    <property type="entry name" value="Tetracycline Repressor, domain 2"/>
    <property type="match status" value="1"/>
</dbReference>
<organism evidence="6 7">
    <name type="scientific">Actinomadura meyerae</name>
    <dbReference type="NCBI Taxonomy" id="240840"/>
    <lineage>
        <taxon>Bacteria</taxon>
        <taxon>Bacillati</taxon>
        <taxon>Actinomycetota</taxon>
        <taxon>Actinomycetes</taxon>
        <taxon>Streptosporangiales</taxon>
        <taxon>Thermomonosporaceae</taxon>
        <taxon>Actinomadura</taxon>
    </lineage>
</organism>
<evidence type="ECO:0000313" key="6">
    <source>
        <dbReference type="EMBL" id="SNS46534.1"/>
    </source>
</evidence>
<dbReference type="AlphaFoldDB" id="A0A239ERP3"/>
<dbReference type="GO" id="GO:0003700">
    <property type="term" value="F:DNA-binding transcription factor activity"/>
    <property type="evidence" value="ECO:0007669"/>
    <property type="project" value="TreeGrafter"/>
</dbReference>
<name>A0A239ERP3_9ACTN</name>
<dbReference type="InterPro" id="IPR025996">
    <property type="entry name" value="MT1864/Rv1816-like_C"/>
</dbReference>
<dbReference type="GO" id="GO:0000976">
    <property type="term" value="F:transcription cis-regulatory region binding"/>
    <property type="evidence" value="ECO:0007669"/>
    <property type="project" value="TreeGrafter"/>
</dbReference>
<dbReference type="InterPro" id="IPR036271">
    <property type="entry name" value="Tet_transcr_reg_TetR-rel_C_sf"/>
</dbReference>
<accession>A0A239ERP3</accession>
<dbReference type="PROSITE" id="PS50977">
    <property type="entry name" value="HTH_TETR_2"/>
    <property type="match status" value="1"/>
</dbReference>
<dbReference type="Pfam" id="PF13305">
    <property type="entry name" value="TetR_C_33"/>
    <property type="match status" value="1"/>
</dbReference>
<dbReference type="SUPFAM" id="SSF48498">
    <property type="entry name" value="Tetracyclin repressor-like, C-terminal domain"/>
    <property type="match status" value="1"/>
</dbReference>
<keyword evidence="7" id="KW-1185">Reference proteome</keyword>
<proteinExistence type="predicted"/>
<keyword evidence="3" id="KW-0804">Transcription</keyword>
<dbReference type="InterPro" id="IPR050109">
    <property type="entry name" value="HTH-type_TetR-like_transc_reg"/>
</dbReference>
<dbReference type="OrthoDB" id="329481at2"/>
<dbReference type="PANTHER" id="PTHR30055">
    <property type="entry name" value="HTH-TYPE TRANSCRIPTIONAL REGULATOR RUTR"/>
    <property type="match status" value="1"/>
</dbReference>
<gene>
    <name evidence="6" type="ORF">SAMN05443665_1004164</name>
</gene>
<feature type="domain" description="HTH tetR-type" evidence="5">
    <location>
        <begin position="13"/>
        <end position="73"/>
    </location>
</feature>
<dbReference type="Pfam" id="PF00440">
    <property type="entry name" value="TetR_N"/>
    <property type="match status" value="1"/>
</dbReference>
<protein>
    <submittedName>
        <fullName evidence="6">Transcriptional regulator, TetR family</fullName>
    </submittedName>
</protein>
<reference evidence="6 7" key="1">
    <citation type="submission" date="2017-06" db="EMBL/GenBank/DDBJ databases">
        <authorList>
            <person name="Kim H.J."/>
            <person name="Triplett B.A."/>
        </authorList>
    </citation>
    <scope>NUCLEOTIDE SEQUENCE [LARGE SCALE GENOMIC DNA]</scope>
    <source>
        <strain evidence="6 7">DSM 44715</strain>
    </source>
</reference>
<evidence type="ECO:0000313" key="7">
    <source>
        <dbReference type="Proteomes" id="UP000198318"/>
    </source>
</evidence>
<dbReference type="EMBL" id="FZOR01000004">
    <property type="protein sequence ID" value="SNS46534.1"/>
    <property type="molecule type" value="Genomic_DNA"/>
</dbReference>
<keyword evidence="2 4" id="KW-0238">DNA-binding</keyword>
<evidence type="ECO:0000256" key="1">
    <source>
        <dbReference type="ARBA" id="ARBA00023015"/>
    </source>
</evidence>
<evidence type="ECO:0000256" key="3">
    <source>
        <dbReference type="ARBA" id="ARBA00023163"/>
    </source>
</evidence>
<dbReference type="RefSeq" id="WP_089325055.1">
    <property type="nucleotide sequence ID" value="NZ_FZOR01000004.1"/>
</dbReference>